<comment type="caution">
    <text evidence="2">The sequence shown here is derived from an EMBL/GenBank/DDBJ whole genome shotgun (WGS) entry which is preliminary data.</text>
</comment>
<feature type="region of interest" description="Disordered" evidence="1">
    <location>
        <begin position="119"/>
        <end position="142"/>
    </location>
</feature>
<dbReference type="Gene3D" id="3.60.130.30">
    <property type="match status" value="1"/>
</dbReference>
<protein>
    <submittedName>
        <fullName evidence="2">Uncharacterized protein</fullName>
    </submittedName>
</protein>
<sequence>MDLDDSKAFTVEEVHAMRVVSSDVLNALMDKAFDEENAYLEEGLMCDPDDPSTDATRGILIHILSTSYKVQYSVLTRSTLSGPSYNKIVADISSQPANTSEPRNPYSLPSAGSIFPSLKKRKASPISDEQHPPNKLRNFANERRKRRRLVDKITVGHQVTLKVRTKLLKITEALPIDLQVFKIYPATFGGYQGLDWRCPQRYRGRTLDDLIEKEKFTYIAWDGTLLTSPFADHDSNISSRSGKTPRPLIDTEGVVFGVLAGRPNDDQWLRASERLYEAMSSEASNANFADESQHHPKILHHGRGDFPAINAGITPGQGSKFPHMVNLGIYEDMIERLIKNKDLQYLADWHNWCVKAWWPDLYYRLRSCLDKLHSHPTYGEGLERITPAGIYPAAAFNFGPNVATDPHRDVKNFAFGLCSIQPVGPFNPDAGGHIFFDDLKLIVRFPSGSVILIPSATLTYANIRVAEGDERASFTQYFPAGILRFVENGFRTEKSIKARSKKAELELHEKKSKGSVIGMRLWKKLSDLVDIQE</sequence>
<dbReference type="Proteomes" id="UP001213000">
    <property type="component" value="Unassembled WGS sequence"/>
</dbReference>
<keyword evidence="3" id="KW-1185">Reference proteome</keyword>
<accession>A0AAD5YTY9</accession>
<organism evidence="2 3">
    <name type="scientific">Leucocoprinus birnbaumii</name>
    <dbReference type="NCBI Taxonomy" id="56174"/>
    <lineage>
        <taxon>Eukaryota</taxon>
        <taxon>Fungi</taxon>
        <taxon>Dikarya</taxon>
        <taxon>Basidiomycota</taxon>
        <taxon>Agaricomycotina</taxon>
        <taxon>Agaricomycetes</taxon>
        <taxon>Agaricomycetidae</taxon>
        <taxon>Agaricales</taxon>
        <taxon>Agaricineae</taxon>
        <taxon>Agaricaceae</taxon>
        <taxon>Leucocoprinus</taxon>
    </lineage>
</organism>
<gene>
    <name evidence="2" type="ORF">NP233_g2316</name>
</gene>
<evidence type="ECO:0000313" key="3">
    <source>
        <dbReference type="Proteomes" id="UP001213000"/>
    </source>
</evidence>
<evidence type="ECO:0000256" key="1">
    <source>
        <dbReference type="SAM" id="MobiDB-lite"/>
    </source>
</evidence>
<name>A0AAD5YTY9_9AGAR</name>
<reference evidence="2" key="1">
    <citation type="submission" date="2022-07" db="EMBL/GenBank/DDBJ databases">
        <title>Genome Sequence of Leucocoprinus birnbaumii.</title>
        <authorList>
            <person name="Buettner E."/>
        </authorList>
    </citation>
    <scope>NUCLEOTIDE SEQUENCE</scope>
    <source>
        <strain evidence="2">VT141</strain>
    </source>
</reference>
<dbReference type="EMBL" id="JANIEX010000097">
    <property type="protein sequence ID" value="KAJ3573616.1"/>
    <property type="molecule type" value="Genomic_DNA"/>
</dbReference>
<evidence type="ECO:0000313" key="2">
    <source>
        <dbReference type="EMBL" id="KAJ3573616.1"/>
    </source>
</evidence>
<dbReference type="AlphaFoldDB" id="A0AAD5YTY9"/>
<proteinExistence type="predicted"/>